<keyword evidence="1" id="KW-0732">Signal</keyword>
<dbReference type="RefSeq" id="WP_089892666.1">
    <property type="nucleotide sequence ID" value="NZ_FNGV01000010.1"/>
</dbReference>
<accession>A0A1G9U5D0</accession>
<feature type="chain" id="PRO_5011673037" evidence="1">
    <location>
        <begin position="20"/>
        <end position="331"/>
    </location>
</feature>
<dbReference type="EMBL" id="FNGV01000010">
    <property type="protein sequence ID" value="SDM55156.1"/>
    <property type="molecule type" value="Genomic_DNA"/>
</dbReference>
<gene>
    <name evidence="2" type="ORF">SAMN04488514_110125</name>
</gene>
<name>A0A1G9U5D0_9FLAO</name>
<keyword evidence="3" id="KW-1185">Reference proteome</keyword>
<dbReference type="STRING" id="192904.SAMN04488514_110125"/>
<evidence type="ECO:0000313" key="3">
    <source>
        <dbReference type="Proteomes" id="UP000199440"/>
    </source>
</evidence>
<protein>
    <submittedName>
        <fullName evidence="2">Uncharacterized protein</fullName>
    </submittedName>
</protein>
<reference evidence="2 3" key="1">
    <citation type="submission" date="2016-10" db="EMBL/GenBank/DDBJ databases">
        <authorList>
            <person name="de Groot N.N."/>
        </authorList>
    </citation>
    <scope>NUCLEOTIDE SEQUENCE [LARGE SCALE GENOMIC DNA]</scope>
    <source>
        <strain evidence="2 3">DSM 19886</strain>
    </source>
</reference>
<dbReference type="OrthoDB" id="1396884at2"/>
<sequence length="331" mass="36028">MKKFPLLISLLILANLVSAQIKIGENPQVLDSSSLLELESTTKALVISRVSETEMRALNPLQGAIVYNTDASCIFYYDGTNWNNLCAGSSTGNISWGAITGDLRDQTDLASQFQNYVDLTTAQSIAEEKTLTAKLTVDTGDVDAQIAEFLGRVKGEDGTAPEDFVTRLQLDAVAVGGHTGAKGSIFFAGANTQPSEDNANLYWNEENKQLRIGSFVDDSEFSLFSDNLTTLSIQGSVSKPIGYPRILTEEHHTTIISWSTWVTLPDPSTCIGRIYIIKTSPKDINNPTENTRVRIANGGGYNDSQSQWQTEFPAGSVTQLQSSGNAWEQIN</sequence>
<proteinExistence type="predicted"/>
<feature type="signal peptide" evidence="1">
    <location>
        <begin position="1"/>
        <end position="19"/>
    </location>
</feature>
<dbReference type="AlphaFoldDB" id="A0A1G9U5D0"/>
<evidence type="ECO:0000313" key="2">
    <source>
        <dbReference type="EMBL" id="SDM55156.1"/>
    </source>
</evidence>
<organism evidence="2 3">
    <name type="scientific">Kriegella aquimaris</name>
    <dbReference type="NCBI Taxonomy" id="192904"/>
    <lineage>
        <taxon>Bacteria</taxon>
        <taxon>Pseudomonadati</taxon>
        <taxon>Bacteroidota</taxon>
        <taxon>Flavobacteriia</taxon>
        <taxon>Flavobacteriales</taxon>
        <taxon>Flavobacteriaceae</taxon>
        <taxon>Kriegella</taxon>
    </lineage>
</organism>
<dbReference type="Proteomes" id="UP000199440">
    <property type="component" value="Unassembled WGS sequence"/>
</dbReference>
<evidence type="ECO:0000256" key="1">
    <source>
        <dbReference type="SAM" id="SignalP"/>
    </source>
</evidence>